<evidence type="ECO:0000256" key="4">
    <source>
        <dbReference type="ARBA" id="ARBA00022960"/>
    </source>
</evidence>
<dbReference type="InterPro" id="IPR038063">
    <property type="entry name" value="Transpep_catalytic_dom"/>
</dbReference>
<feature type="signal peptide" evidence="8">
    <location>
        <begin position="1"/>
        <end position="25"/>
    </location>
</feature>
<evidence type="ECO:0000313" key="11">
    <source>
        <dbReference type="Proteomes" id="UP000597617"/>
    </source>
</evidence>
<evidence type="ECO:0000256" key="2">
    <source>
        <dbReference type="ARBA" id="ARBA00005992"/>
    </source>
</evidence>
<dbReference type="Pfam" id="PF20142">
    <property type="entry name" value="Scaffold"/>
    <property type="match status" value="1"/>
</dbReference>
<evidence type="ECO:0000256" key="1">
    <source>
        <dbReference type="ARBA" id="ARBA00004752"/>
    </source>
</evidence>
<name>A0ABS0IFC8_9BACT</name>
<keyword evidence="4 7" id="KW-0133">Cell shape</keyword>
<gene>
    <name evidence="10" type="ORF">I2I05_05665</name>
</gene>
<keyword evidence="11" id="KW-1185">Reference proteome</keyword>
<feature type="domain" description="L,D-TPase catalytic" evidence="9">
    <location>
        <begin position="252"/>
        <end position="425"/>
    </location>
</feature>
<evidence type="ECO:0000256" key="8">
    <source>
        <dbReference type="SAM" id="SignalP"/>
    </source>
</evidence>
<protein>
    <submittedName>
        <fullName evidence="10">L,D-transpeptidase family protein</fullName>
    </submittedName>
</protein>
<accession>A0ABS0IFC8</accession>
<keyword evidence="5 7" id="KW-0573">Peptidoglycan synthesis</keyword>
<dbReference type="Gene3D" id="2.40.440.10">
    <property type="entry name" value="L,D-transpeptidase catalytic domain-like"/>
    <property type="match status" value="1"/>
</dbReference>
<evidence type="ECO:0000256" key="5">
    <source>
        <dbReference type="ARBA" id="ARBA00022984"/>
    </source>
</evidence>
<evidence type="ECO:0000256" key="6">
    <source>
        <dbReference type="ARBA" id="ARBA00023316"/>
    </source>
</evidence>
<organism evidence="10 11">
    <name type="scientific">Hymenobacter jeongseonensis</name>
    <dbReference type="NCBI Taxonomy" id="2791027"/>
    <lineage>
        <taxon>Bacteria</taxon>
        <taxon>Pseudomonadati</taxon>
        <taxon>Bacteroidota</taxon>
        <taxon>Cytophagia</taxon>
        <taxon>Cytophagales</taxon>
        <taxon>Hymenobacteraceae</taxon>
        <taxon>Hymenobacter</taxon>
    </lineage>
</organism>
<dbReference type="Pfam" id="PF03734">
    <property type="entry name" value="YkuD"/>
    <property type="match status" value="1"/>
</dbReference>
<evidence type="ECO:0000259" key="9">
    <source>
        <dbReference type="PROSITE" id="PS52029"/>
    </source>
</evidence>
<feature type="chain" id="PRO_5046856566" evidence="8">
    <location>
        <begin position="26"/>
        <end position="487"/>
    </location>
</feature>
<keyword evidence="8" id="KW-0732">Signal</keyword>
<dbReference type="InterPro" id="IPR052905">
    <property type="entry name" value="LD-transpeptidase_YkuD-like"/>
</dbReference>
<dbReference type="CDD" id="cd16913">
    <property type="entry name" value="YkuD_like"/>
    <property type="match status" value="1"/>
</dbReference>
<proteinExistence type="inferred from homology"/>
<dbReference type="SUPFAM" id="SSF141523">
    <property type="entry name" value="L,D-transpeptidase catalytic domain-like"/>
    <property type="match status" value="1"/>
</dbReference>
<keyword evidence="6 7" id="KW-0961">Cell wall biogenesis/degradation</keyword>
<sequence>MRLLFYLLLAWGLAATSTNSTQARALLLANEQAQNTLTVVPPAALSNIQRLLLDTVASAGLRSLQWYNQRATRAFYTQRHYAPAWSAGQQLNEAGEVALALLRKAEDYGLQADNYHMPALQALTKALAQPADSARARAQSARLDVLLTDGLLRFVLHLRRGQLRELTPSPLEEADSAFVPAAWVANALAGPDFAAELLRCQPQQREYQELQQALVRWRKRPTKPQDSVRIRRAQQLALTLERWRWQAIPDTNYVLVNLPAYALEVVERDSVLQTHRLVIGKPESPTPTLSSRLKVFTLTPEWRVPYSIATEEILPKLRDNPRYAARHNYSIYNAKGELIDPKKVDWWDVRKKKFNYTIRQNPGPGNALGSVIFRFRNPYEVFLHATYDTRDFKRPYRALGHGCMRMENPMSLVSYLMRDDSVQTKLPTEAELAAAPVPRRITLERAMPLHVRYATCAVVAGQLRFYADVYNKDEELRQQLFGSLKAF</sequence>
<evidence type="ECO:0000256" key="7">
    <source>
        <dbReference type="PROSITE-ProRule" id="PRU01373"/>
    </source>
</evidence>
<comment type="pathway">
    <text evidence="1 7">Cell wall biogenesis; peptidoglycan biosynthesis.</text>
</comment>
<dbReference type="Proteomes" id="UP000597617">
    <property type="component" value="Unassembled WGS sequence"/>
</dbReference>
<dbReference type="InterPro" id="IPR005490">
    <property type="entry name" value="LD_TPept_cat_dom"/>
</dbReference>
<dbReference type="EMBL" id="JADQDQ010000002">
    <property type="protein sequence ID" value="MBF9236877.1"/>
    <property type="molecule type" value="Genomic_DNA"/>
</dbReference>
<evidence type="ECO:0000256" key="3">
    <source>
        <dbReference type="ARBA" id="ARBA00022679"/>
    </source>
</evidence>
<feature type="active site" description="Proton donor/acceptor" evidence="7">
    <location>
        <position position="384"/>
    </location>
</feature>
<dbReference type="PROSITE" id="PS52029">
    <property type="entry name" value="LD_TPASE"/>
    <property type="match status" value="1"/>
</dbReference>
<keyword evidence="3" id="KW-0808">Transferase</keyword>
<dbReference type="InterPro" id="IPR045380">
    <property type="entry name" value="LD_TPept_scaffold_dom"/>
</dbReference>
<evidence type="ECO:0000313" key="10">
    <source>
        <dbReference type="EMBL" id="MBF9236877.1"/>
    </source>
</evidence>
<reference evidence="10 11" key="1">
    <citation type="submission" date="2020-11" db="EMBL/GenBank/DDBJ databases">
        <authorList>
            <person name="Kim M.K."/>
        </authorList>
    </citation>
    <scope>NUCLEOTIDE SEQUENCE [LARGE SCALE GENOMIC DNA]</scope>
    <source>
        <strain evidence="10 11">BT683</strain>
    </source>
</reference>
<comment type="caution">
    <text evidence="10">The sequence shown here is derived from an EMBL/GenBank/DDBJ whole genome shotgun (WGS) entry which is preliminary data.</text>
</comment>
<dbReference type="RefSeq" id="WP_196281250.1">
    <property type="nucleotide sequence ID" value="NZ_JADQDQ010000002.1"/>
</dbReference>
<comment type="similarity">
    <text evidence="2">Belongs to the YkuD family.</text>
</comment>
<dbReference type="PANTHER" id="PTHR41533">
    <property type="entry name" value="L,D-TRANSPEPTIDASE HI_1667-RELATED"/>
    <property type="match status" value="1"/>
</dbReference>
<feature type="active site" description="Nucleophile" evidence="7">
    <location>
        <position position="403"/>
    </location>
</feature>
<dbReference type="PANTHER" id="PTHR41533:SF2">
    <property type="entry name" value="BLR7131 PROTEIN"/>
    <property type="match status" value="1"/>
</dbReference>